<evidence type="ECO:0000256" key="6">
    <source>
        <dbReference type="ARBA" id="ARBA00023004"/>
    </source>
</evidence>
<evidence type="ECO:0000313" key="11">
    <source>
        <dbReference type="Proteomes" id="UP001149090"/>
    </source>
</evidence>
<evidence type="ECO:0000256" key="2">
    <source>
        <dbReference type="ARBA" id="ARBA00022485"/>
    </source>
</evidence>
<feature type="binding site" evidence="8">
    <location>
        <position position="804"/>
    </location>
    <ligand>
        <name>[4Fe-4S] cluster</name>
        <dbReference type="ChEBI" id="CHEBI:49883"/>
        <label>2</label>
    </ligand>
</feature>
<keyword evidence="7 8" id="KW-0411">Iron-sulfur</keyword>
<dbReference type="GO" id="GO:0006979">
    <property type="term" value="P:response to oxidative stress"/>
    <property type="evidence" value="ECO:0007669"/>
    <property type="project" value="TreeGrafter"/>
</dbReference>
<dbReference type="Pfam" id="PF17147">
    <property type="entry name" value="PFOR_II"/>
    <property type="match status" value="1"/>
</dbReference>
<dbReference type="GO" id="GO:0016903">
    <property type="term" value="F:oxidoreductase activity, acting on the aldehyde or oxo group of donors"/>
    <property type="evidence" value="ECO:0007669"/>
    <property type="project" value="InterPro"/>
</dbReference>
<keyword evidence="4" id="KW-0249">Electron transport</keyword>
<dbReference type="Pfam" id="PF02775">
    <property type="entry name" value="TPP_enzyme_C"/>
    <property type="match status" value="1"/>
</dbReference>
<dbReference type="FunFam" id="3.40.920.10:FF:000001">
    <property type="entry name" value="Pyruvate:ferredoxin (Flavodoxin) oxidoreductase"/>
    <property type="match status" value="1"/>
</dbReference>
<dbReference type="Gene3D" id="4.10.780.10">
    <property type="entry name" value="Pyruvate-flavodoxin oxidoreductase, EKR domain"/>
    <property type="match status" value="1"/>
</dbReference>
<keyword evidence="5" id="KW-0560">Oxidoreductase</keyword>
<dbReference type="Gene3D" id="3.40.920.10">
    <property type="entry name" value="Pyruvate-ferredoxin oxidoreductase, PFOR, domain III"/>
    <property type="match status" value="1"/>
</dbReference>
<dbReference type="SUPFAM" id="SSF53323">
    <property type="entry name" value="Pyruvate-ferredoxin oxidoreductase, PFOR, domain III"/>
    <property type="match status" value="1"/>
</dbReference>
<dbReference type="InterPro" id="IPR017896">
    <property type="entry name" value="4Fe4S_Fe-S-bd"/>
</dbReference>
<dbReference type="FunFam" id="3.40.50.920:FF:000007">
    <property type="entry name" value="Pyruvate:ferredoxin (Flavodoxin) oxidoreductase"/>
    <property type="match status" value="1"/>
</dbReference>
<dbReference type="InterPro" id="IPR011895">
    <property type="entry name" value="Pyrv_flavodox_OxRed"/>
</dbReference>
<evidence type="ECO:0000256" key="5">
    <source>
        <dbReference type="ARBA" id="ARBA00023002"/>
    </source>
</evidence>
<dbReference type="InterPro" id="IPR017900">
    <property type="entry name" value="4Fe4S_Fe_S_CS"/>
</dbReference>
<dbReference type="FunFam" id="3.40.50.970:FF:000012">
    <property type="entry name" value="Pyruvate:ferredoxin (Flavodoxin) oxidoreductase"/>
    <property type="match status" value="1"/>
</dbReference>
<dbReference type="GO" id="GO:0005506">
    <property type="term" value="F:iron ion binding"/>
    <property type="evidence" value="ECO:0007669"/>
    <property type="project" value="InterPro"/>
</dbReference>
<feature type="domain" description="4Fe-4S ferredoxin-type" evidence="9">
    <location>
        <begin position="792"/>
        <end position="821"/>
    </location>
</feature>
<dbReference type="InterPro" id="IPR002869">
    <property type="entry name" value="Pyrv_flavodox_OxRed_cen"/>
</dbReference>
<feature type="binding site" evidence="8">
    <location>
        <position position="749"/>
    </location>
    <ligand>
        <name>[4Fe-4S] cluster</name>
        <dbReference type="ChEBI" id="CHEBI:49883"/>
        <label>2</label>
    </ligand>
</feature>
<evidence type="ECO:0000256" key="7">
    <source>
        <dbReference type="ARBA" id="ARBA00023014"/>
    </source>
</evidence>
<dbReference type="CDD" id="cd03377">
    <property type="entry name" value="TPP_PFOR_PNO"/>
    <property type="match status" value="1"/>
</dbReference>
<dbReference type="FunFam" id="3.40.50.970:FF:000041">
    <property type="entry name" value="Pyruvate:ferredoxin (Flavodoxin) oxidoreductase"/>
    <property type="match status" value="1"/>
</dbReference>
<feature type="binding site" evidence="8">
    <location>
        <position position="866"/>
    </location>
    <ligand>
        <name>[4Fe-4S] cluster</name>
        <dbReference type="ChEBI" id="CHEBI:49883"/>
        <label>3</label>
    </ligand>
</feature>
<evidence type="ECO:0000256" key="4">
    <source>
        <dbReference type="ARBA" id="ARBA00022982"/>
    </source>
</evidence>
<dbReference type="OMA" id="FQCREAC"/>
<dbReference type="InterPro" id="IPR011766">
    <property type="entry name" value="TPP_enzyme_TPP-bd"/>
</dbReference>
<proteinExistence type="predicted"/>
<dbReference type="Gene3D" id="3.30.70.20">
    <property type="match status" value="1"/>
</dbReference>
<dbReference type="InterPro" id="IPR033412">
    <property type="entry name" value="PFOR_II"/>
</dbReference>
<keyword evidence="10" id="KW-0670">Pyruvate</keyword>
<dbReference type="GO" id="GO:0022900">
    <property type="term" value="P:electron transport chain"/>
    <property type="evidence" value="ECO:0007669"/>
    <property type="project" value="InterPro"/>
</dbReference>
<dbReference type="GO" id="GO:0030976">
    <property type="term" value="F:thiamine pyrophosphate binding"/>
    <property type="evidence" value="ECO:0007669"/>
    <property type="project" value="InterPro"/>
</dbReference>
<evidence type="ECO:0000256" key="1">
    <source>
        <dbReference type="ARBA" id="ARBA00022448"/>
    </source>
</evidence>
<dbReference type="AlphaFoldDB" id="A0A9Q0RG67"/>
<dbReference type="PANTHER" id="PTHR32154:SF0">
    <property type="entry name" value="PYRUVATE-FLAVODOXIN OXIDOREDUCTASE-RELATED"/>
    <property type="match status" value="1"/>
</dbReference>
<dbReference type="InterPro" id="IPR029061">
    <property type="entry name" value="THDP-binding"/>
</dbReference>
<feature type="binding site" evidence="8">
    <location>
        <position position="811"/>
    </location>
    <ligand>
        <name>[4Fe-4S] cluster</name>
        <dbReference type="ChEBI" id="CHEBI:49883"/>
        <label>1</label>
    </ligand>
</feature>
<dbReference type="InterPro" id="IPR050722">
    <property type="entry name" value="Pyruvate:ferred/Flavod_OxRd"/>
</dbReference>
<dbReference type="InterPro" id="IPR019456">
    <property type="entry name" value="Pyrv-flavodox_OxRtase_EKR"/>
</dbReference>
<dbReference type="Pfam" id="PF01855">
    <property type="entry name" value="POR_N"/>
    <property type="match status" value="1"/>
</dbReference>
<comment type="caution">
    <text evidence="10">The sequence shown here is derived from an EMBL/GenBank/DDBJ whole genome shotgun (WGS) entry which is preliminary data.</text>
</comment>
<feature type="binding site" evidence="8">
    <location>
        <position position="807"/>
    </location>
    <ligand>
        <name>[4Fe-4S] cluster</name>
        <dbReference type="ChEBI" id="CHEBI:49883"/>
        <label>2</label>
    </ligand>
</feature>
<protein>
    <submittedName>
        <fullName evidence="10">Pyruvate-flavodoxin oxidoreductase-related</fullName>
    </submittedName>
</protein>
<sequence length="1244" mass="139006">MSLILLNQKKSKKFLNQKIGHILLNKTFTSKLEPIDGNTAAAYVAYNMSDTIFLYPITPASPMGELSDQWSFQQKKNIFGQVPSVTQMQSEGGAAGATHGALVTGSIPTTFTAAQGLLLMIPNMFRIAGEMYPSVFHVAARIVGKSTLSIFCDHSDVMACRQTGFAFMSSGSVQECMDLGLVSHLSTIRTSIPFLHFFDGFRISHEINSIEKIKPEDMKKLIDWEAIYKHRKRALNPEHPKVIGTVQQSDTLFQIIEQSNKAYTDCAETVQHYMDEVAKITGRQYHLFDYYGHPEAENVIILMGSGIAAAEQLVRKKQENGEKIGLIKVRLYRPFSREHLLRALPKTTKRIAVLDRTKESGSIGEPLYLDVVAALKNKKVEIYGGRYGIGSKEFTPGMVQSVFNNLNKLDPKDNFTVGIIDDVTHTNLDFEPNVDTIPKGTQQCIFWGMGSDGTVGANKNAIKIIVENTDLHGQGYFFYSAHKSGGISVSHLRFGPEPISATFEITHSDYLACHQPTYLMKYDILQPAKPGSIFVYNTPFDSFEKIEKVLSNKVKKQIASKNIKFYVIDASKIAREVGLRGRINMIMQAVFFKLSSVLPEKEAIELLKKAIEKEYKLKGKNVIEKNWEAVDKTLSNLVEVKYPKEWKNLVVEKEEEKTGELNGELNKSFTKCNLDFDFEQTSPESTGFIDKILRPLQNLEGNKLPVSVFPESGIIPHSISKYEKRGIAELIPKWNPTNCIQCNMCALLCPHSAVRPFALTREEKADIERLNNNTALETIPLKGAKTAEPLEFRIQISPYDCTGCEVCVNACPEKCFKLVDFADVVKQQNTAWEYVSKLPIRSTLFKPDSLKGSQFMQPLLEFADSCAGCGEPATIKLVTQLFGDQMIIANATGCTCVWGGSFPISPFTVNKDGHGPAWGQSLFEDNAEYGLGMAKATKQRRLKLKDTISQAIDSNKYSEKLTAAFKKWIEFFDELKKSKEISDEIKEIISNMKERDSVLDEIWRSRDILSQKTQWIIGGDGWAYDIGFGGVDHVLSSGEDVNILVLDTEVYSNTGGQSSKATPRGGIAKFTSSGKPSPKKDLASIAMTYGNVYVASICLAANPNQALKAIKEAQKFKGTSLIIAYAPCIAHGIKKGMGGSVEQSKSAVESGYWNLFRYNPDNKFINKPLFVLDSPPPRSDLFSHIYNETRFSSLSQLYPLEAQSKHDLLKEDVRLKYAKYKMLEDFSKIEAKKDKENSNKKKKK</sequence>
<accession>A0A9Q0RG67</accession>
<dbReference type="SUPFAM" id="SSF52922">
    <property type="entry name" value="TK C-terminal domain-like"/>
    <property type="match status" value="1"/>
</dbReference>
<keyword evidence="3 8" id="KW-0479">Metal-binding</keyword>
<dbReference type="OrthoDB" id="1688044at2759"/>
<dbReference type="Pfam" id="PF12838">
    <property type="entry name" value="Fer4_7"/>
    <property type="match status" value="1"/>
</dbReference>
<dbReference type="EMBL" id="JAPDFW010000044">
    <property type="protein sequence ID" value="KAJ5078897.1"/>
    <property type="molecule type" value="Genomic_DNA"/>
</dbReference>
<dbReference type="Gene3D" id="3.40.50.970">
    <property type="match status" value="2"/>
</dbReference>
<feature type="binding site" evidence="8">
    <location>
        <position position="869"/>
    </location>
    <ligand>
        <name>[4Fe-4S] cluster</name>
        <dbReference type="ChEBI" id="CHEBI:49883"/>
        <label>3</label>
    </ligand>
</feature>
<dbReference type="PROSITE" id="PS00198">
    <property type="entry name" value="4FE4S_FER_1"/>
    <property type="match status" value="1"/>
</dbReference>
<dbReference type="InterPro" id="IPR002880">
    <property type="entry name" value="Pyrv_Fd/Flavodoxin_OxRdtase_N"/>
</dbReference>
<name>A0A9Q0RG67_ANAIG</name>
<dbReference type="Gene3D" id="3.40.50.920">
    <property type="match status" value="1"/>
</dbReference>
<dbReference type="GO" id="GO:0051539">
    <property type="term" value="F:4 iron, 4 sulfur cluster binding"/>
    <property type="evidence" value="ECO:0007669"/>
    <property type="project" value="UniProtKB-KW"/>
</dbReference>
<gene>
    <name evidence="10" type="ORF">M0811_04620</name>
</gene>
<organism evidence="10 11">
    <name type="scientific">Anaeramoeba ignava</name>
    <name type="common">Anaerobic marine amoeba</name>
    <dbReference type="NCBI Taxonomy" id="1746090"/>
    <lineage>
        <taxon>Eukaryota</taxon>
        <taxon>Metamonada</taxon>
        <taxon>Anaeramoebidae</taxon>
        <taxon>Anaeramoeba</taxon>
    </lineage>
</organism>
<keyword evidence="11" id="KW-1185">Reference proteome</keyword>
<dbReference type="InterPro" id="IPR019752">
    <property type="entry name" value="Pyrv/ketoisovalerate_OxRed_cat"/>
</dbReference>
<dbReference type="SMART" id="SM00890">
    <property type="entry name" value="EKR"/>
    <property type="match status" value="1"/>
</dbReference>
<evidence type="ECO:0000256" key="3">
    <source>
        <dbReference type="ARBA" id="ARBA00022723"/>
    </source>
</evidence>
<keyword evidence="2 8" id="KW-0004">4Fe-4S</keyword>
<feature type="binding site" evidence="8">
    <location>
        <position position="801"/>
    </location>
    <ligand>
        <name>[4Fe-4S] cluster</name>
        <dbReference type="ChEBI" id="CHEBI:49883"/>
        <label>2</label>
    </ligand>
</feature>
<dbReference type="NCBIfam" id="TIGR02176">
    <property type="entry name" value="pyruv_ox_red"/>
    <property type="match status" value="1"/>
</dbReference>
<dbReference type="Pfam" id="PF01558">
    <property type="entry name" value="POR"/>
    <property type="match status" value="1"/>
</dbReference>
<dbReference type="Proteomes" id="UP001149090">
    <property type="component" value="Unassembled WGS sequence"/>
</dbReference>
<feature type="binding site" evidence="8">
    <location>
        <position position="745"/>
    </location>
    <ligand>
        <name>[4Fe-4S] cluster</name>
        <dbReference type="ChEBI" id="CHEBI:49883"/>
        <label>1</label>
    </ligand>
</feature>
<feature type="binding site" evidence="8">
    <location>
        <position position="742"/>
    </location>
    <ligand>
        <name>[4Fe-4S] cluster</name>
        <dbReference type="ChEBI" id="CHEBI:49883"/>
        <label>1</label>
    </ligand>
</feature>
<dbReference type="PROSITE" id="PS51379">
    <property type="entry name" value="4FE4S_FER_2"/>
    <property type="match status" value="2"/>
</dbReference>
<feature type="domain" description="4Fe-4S ferredoxin-type" evidence="9">
    <location>
        <begin position="730"/>
        <end position="759"/>
    </location>
</feature>
<dbReference type="PIRSF" id="PIRSF000159">
    <property type="entry name" value="NifJ"/>
    <property type="match status" value="1"/>
</dbReference>
<dbReference type="PANTHER" id="PTHR32154">
    <property type="entry name" value="PYRUVATE-FLAVODOXIN OXIDOREDUCTASE-RELATED"/>
    <property type="match status" value="1"/>
</dbReference>
<keyword evidence="1" id="KW-0813">Transport</keyword>
<dbReference type="InterPro" id="IPR009014">
    <property type="entry name" value="Transketo_C/PFOR_II"/>
</dbReference>
<keyword evidence="6 8" id="KW-0408">Iron</keyword>
<feature type="binding site" evidence="8">
    <location>
        <position position="739"/>
    </location>
    <ligand>
        <name>[4Fe-4S] cluster</name>
        <dbReference type="ChEBI" id="CHEBI:49883"/>
        <label>1</label>
    </ligand>
</feature>
<comment type="cofactor">
    <cofactor evidence="8">
        <name>[4Fe-4S] cluster</name>
        <dbReference type="ChEBI" id="CHEBI:49883"/>
    </cofactor>
    <text evidence="8">Binds 3 [4Fe-4S] clusters per subunit.</text>
</comment>
<evidence type="ECO:0000313" key="10">
    <source>
        <dbReference type="EMBL" id="KAJ5078897.1"/>
    </source>
</evidence>
<evidence type="ECO:0000256" key="8">
    <source>
        <dbReference type="PIRSR" id="PIRSR000159-50"/>
    </source>
</evidence>
<feature type="binding site" evidence="8">
    <location>
        <position position="1128"/>
    </location>
    <ligand>
        <name>[4Fe-4S] cluster</name>
        <dbReference type="ChEBI" id="CHEBI:49883"/>
        <label>3</label>
    </ligand>
</feature>
<feature type="binding site" evidence="8">
    <location>
        <position position="894"/>
    </location>
    <ligand>
        <name>[4Fe-4S] cluster</name>
        <dbReference type="ChEBI" id="CHEBI:49883"/>
        <label>3</label>
    </ligand>
</feature>
<evidence type="ECO:0000259" key="9">
    <source>
        <dbReference type="PROSITE" id="PS51379"/>
    </source>
</evidence>
<reference evidence="10" key="1">
    <citation type="submission" date="2022-10" db="EMBL/GenBank/DDBJ databases">
        <title>Novel sulphate-reducing endosymbionts in the free-living metamonad Anaeramoeba.</title>
        <authorList>
            <person name="Jerlstrom-Hultqvist J."/>
            <person name="Cepicka I."/>
            <person name="Gallot-Lavallee L."/>
            <person name="Salas-Leiva D."/>
            <person name="Curtis B.A."/>
            <person name="Zahonova K."/>
            <person name="Pipaliya S."/>
            <person name="Dacks J."/>
            <person name="Roger A.J."/>
        </authorList>
    </citation>
    <scope>NUCLEOTIDE SEQUENCE</scope>
    <source>
        <strain evidence="10">BMAN</strain>
    </source>
</reference>
<dbReference type="SUPFAM" id="SSF54862">
    <property type="entry name" value="4Fe-4S ferredoxins"/>
    <property type="match status" value="1"/>
</dbReference>
<dbReference type="SUPFAM" id="SSF52518">
    <property type="entry name" value="Thiamin diphosphate-binding fold (THDP-binding)"/>
    <property type="match status" value="2"/>
</dbReference>
<dbReference type="Pfam" id="PF10371">
    <property type="entry name" value="EKR"/>
    <property type="match status" value="1"/>
</dbReference>
<dbReference type="CDD" id="cd07034">
    <property type="entry name" value="TPP_PYR_PFOR_IOR-alpha_like"/>
    <property type="match status" value="1"/>
</dbReference>
<dbReference type="InterPro" id="IPR037112">
    <property type="entry name" value="Pyrv-flavodox_OxR_EKR_sf"/>
</dbReference>